<dbReference type="AlphaFoldDB" id="A0A644ZEW2"/>
<gene>
    <name evidence="1" type="ORF">SDC9_83850</name>
</gene>
<accession>A0A644ZEW2</accession>
<name>A0A644ZEW2_9ZZZZ</name>
<reference evidence="1" key="1">
    <citation type="submission" date="2019-08" db="EMBL/GenBank/DDBJ databases">
        <authorList>
            <person name="Kucharzyk K."/>
            <person name="Murdoch R.W."/>
            <person name="Higgins S."/>
            <person name="Loffler F."/>
        </authorList>
    </citation>
    <scope>NUCLEOTIDE SEQUENCE</scope>
</reference>
<organism evidence="1">
    <name type="scientific">bioreactor metagenome</name>
    <dbReference type="NCBI Taxonomy" id="1076179"/>
    <lineage>
        <taxon>unclassified sequences</taxon>
        <taxon>metagenomes</taxon>
        <taxon>ecological metagenomes</taxon>
    </lineage>
</organism>
<dbReference type="SUPFAM" id="SSF101898">
    <property type="entry name" value="NHL repeat"/>
    <property type="match status" value="1"/>
</dbReference>
<comment type="caution">
    <text evidence="1">The sequence shown here is derived from an EMBL/GenBank/DDBJ whole genome shotgun (WGS) entry which is preliminary data.</text>
</comment>
<dbReference type="EMBL" id="VSSQ01007878">
    <property type="protein sequence ID" value="MPM37243.1"/>
    <property type="molecule type" value="Genomic_DNA"/>
</dbReference>
<proteinExistence type="predicted"/>
<evidence type="ECO:0000313" key="1">
    <source>
        <dbReference type="EMBL" id="MPM37243.1"/>
    </source>
</evidence>
<sequence>MQELNTIPDQELSSAGKNYRQEQREVLAQLIQEISGENDLDRLQVAFDLSSFQENFLGKKIHSFDKKIYVLESNQKEILEIDSTQNTHRIIPAPSEALIRDFAALDNRLILLSDGLWQIDLDSLEKKQLKTQGESDQEATLLAVYENYFYLFNPSKRNIYRFTETNDGLSEAIGWLVDKQGLDFTSIQDMAVDGDLWLSDNTGKILRYSRGYQSDFQIQGLAEAPSDTLEIEAKPESETLLAFDKAAKRLLIFRKNGEFLSQIRSNELAAVTDVSLVSEQLAYALSGSILYQIQW</sequence>
<protein>
    <submittedName>
        <fullName evidence="1">Uncharacterized protein</fullName>
    </submittedName>
</protein>